<dbReference type="GO" id="GO:0071913">
    <property type="term" value="F:citrate secondary active transmembrane transporter activity"/>
    <property type="evidence" value="ECO:0007669"/>
    <property type="project" value="TreeGrafter"/>
</dbReference>
<dbReference type="PANTHER" id="PTHR45788">
    <property type="entry name" value="SUCCINATE/FUMARATE MITOCHONDRIAL TRANSPORTER-RELATED"/>
    <property type="match status" value="1"/>
</dbReference>
<keyword evidence="3 10" id="KW-0813">Transport</keyword>
<dbReference type="InterPro" id="IPR049563">
    <property type="entry name" value="TXTP-like"/>
</dbReference>
<sequence length="115" mass="12709">MGTSRRTHALRGRQILGRFTVLVTTSLTDPGRQGANSAVRFTTYTTLKQFAVQSRTRTGQILPSNVTFGVGAIAGLVYITTSLDVIKTRLQSLEARAQYRNSLHCAYRIFTEEGL</sequence>
<evidence type="ECO:0000256" key="2">
    <source>
        <dbReference type="ARBA" id="ARBA00006375"/>
    </source>
</evidence>
<evidence type="ECO:0000256" key="8">
    <source>
        <dbReference type="ARBA" id="ARBA00023136"/>
    </source>
</evidence>
<dbReference type="AlphaFoldDB" id="A0AAD4L6D2"/>
<protein>
    <submittedName>
        <fullName evidence="11">Uncharacterized protein</fullName>
    </submittedName>
</protein>
<keyword evidence="12" id="KW-1185">Reference proteome</keyword>
<dbReference type="Gene3D" id="1.50.40.10">
    <property type="entry name" value="Mitochondrial carrier domain"/>
    <property type="match status" value="1"/>
</dbReference>
<evidence type="ECO:0000256" key="4">
    <source>
        <dbReference type="ARBA" id="ARBA00022692"/>
    </source>
</evidence>
<reference evidence="11" key="1">
    <citation type="submission" date="2022-01" db="EMBL/GenBank/DDBJ databases">
        <title>Comparative genomics reveals a dynamic genome evolution in the ectomycorrhizal milk-cap (Lactarius) mushrooms.</title>
        <authorList>
            <consortium name="DOE Joint Genome Institute"/>
            <person name="Lebreton A."/>
            <person name="Tang N."/>
            <person name="Kuo A."/>
            <person name="LaButti K."/>
            <person name="Drula E."/>
            <person name="Barry K."/>
            <person name="Clum A."/>
            <person name="Lipzen A."/>
            <person name="Mousain D."/>
            <person name="Ng V."/>
            <person name="Wang R."/>
            <person name="Wang X."/>
            <person name="Dai Y."/>
            <person name="Henrissat B."/>
            <person name="Grigoriev I.V."/>
            <person name="Guerin-Laguette A."/>
            <person name="Yu F."/>
            <person name="Martin F.M."/>
        </authorList>
    </citation>
    <scope>NUCLEOTIDE SEQUENCE</scope>
    <source>
        <strain evidence="11">QP</strain>
    </source>
</reference>
<dbReference type="PANTHER" id="PTHR45788:SF4">
    <property type="entry name" value="TRICARBOXYLATE TRANSPORT PROTEIN, MITOCHONDRIAL"/>
    <property type="match status" value="1"/>
</dbReference>
<dbReference type="Proteomes" id="UP001201163">
    <property type="component" value="Unassembled WGS sequence"/>
</dbReference>
<dbReference type="GO" id="GO:0006843">
    <property type="term" value="P:mitochondrial citrate transmembrane transport"/>
    <property type="evidence" value="ECO:0007669"/>
    <property type="project" value="TreeGrafter"/>
</dbReference>
<comment type="similarity">
    <text evidence="2 10">Belongs to the mitochondrial carrier (TC 2.A.29) family.</text>
</comment>
<keyword evidence="7" id="KW-0496">Mitochondrion</keyword>
<evidence type="ECO:0000313" key="12">
    <source>
        <dbReference type="Proteomes" id="UP001201163"/>
    </source>
</evidence>
<keyword evidence="4 9" id="KW-0812">Transmembrane</keyword>
<evidence type="ECO:0000256" key="5">
    <source>
        <dbReference type="ARBA" id="ARBA00022737"/>
    </source>
</evidence>
<evidence type="ECO:0000256" key="3">
    <source>
        <dbReference type="ARBA" id="ARBA00022448"/>
    </source>
</evidence>
<dbReference type="EMBL" id="JAKELL010000103">
    <property type="protein sequence ID" value="KAH8982223.1"/>
    <property type="molecule type" value="Genomic_DNA"/>
</dbReference>
<evidence type="ECO:0000256" key="6">
    <source>
        <dbReference type="ARBA" id="ARBA00022989"/>
    </source>
</evidence>
<name>A0AAD4L6D2_9AGAM</name>
<dbReference type="Pfam" id="PF00153">
    <property type="entry name" value="Mito_carr"/>
    <property type="match status" value="1"/>
</dbReference>
<gene>
    <name evidence="11" type="ORF">EDB92DRAFT_1804770</name>
</gene>
<comment type="subcellular location">
    <subcellularLocation>
        <location evidence="1">Mitochondrion membrane</location>
        <topology evidence="1">Multi-pass membrane protein</topology>
    </subcellularLocation>
</comment>
<feature type="repeat" description="Solcar" evidence="9">
    <location>
        <begin position="62"/>
        <end position="115"/>
    </location>
</feature>
<dbReference type="SUPFAM" id="SSF103506">
    <property type="entry name" value="Mitochondrial carrier"/>
    <property type="match status" value="1"/>
</dbReference>
<dbReference type="PROSITE" id="PS50920">
    <property type="entry name" value="SOLCAR"/>
    <property type="match status" value="1"/>
</dbReference>
<proteinExistence type="inferred from homology"/>
<keyword evidence="5" id="KW-0677">Repeat</keyword>
<evidence type="ECO:0000313" key="11">
    <source>
        <dbReference type="EMBL" id="KAH8982223.1"/>
    </source>
</evidence>
<evidence type="ECO:0000256" key="7">
    <source>
        <dbReference type="ARBA" id="ARBA00023128"/>
    </source>
</evidence>
<evidence type="ECO:0000256" key="1">
    <source>
        <dbReference type="ARBA" id="ARBA00004225"/>
    </source>
</evidence>
<evidence type="ECO:0000256" key="9">
    <source>
        <dbReference type="PROSITE-ProRule" id="PRU00282"/>
    </source>
</evidence>
<dbReference type="InterPro" id="IPR023395">
    <property type="entry name" value="MCP_dom_sf"/>
</dbReference>
<comment type="caution">
    <text evidence="11">The sequence shown here is derived from an EMBL/GenBank/DDBJ whole genome shotgun (WGS) entry which is preliminary data.</text>
</comment>
<keyword evidence="8 9" id="KW-0472">Membrane</keyword>
<evidence type="ECO:0000256" key="10">
    <source>
        <dbReference type="RuleBase" id="RU000488"/>
    </source>
</evidence>
<dbReference type="GO" id="GO:0031966">
    <property type="term" value="C:mitochondrial membrane"/>
    <property type="evidence" value="ECO:0007669"/>
    <property type="project" value="UniProtKB-SubCell"/>
</dbReference>
<dbReference type="InterPro" id="IPR018108">
    <property type="entry name" value="MCP_transmembrane"/>
</dbReference>
<keyword evidence="6" id="KW-1133">Transmembrane helix</keyword>
<organism evidence="11 12">
    <name type="scientific">Lactarius akahatsu</name>
    <dbReference type="NCBI Taxonomy" id="416441"/>
    <lineage>
        <taxon>Eukaryota</taxon>
        <taxon>Fungi</taxon>
        <taxon>Dikarya</taxon>
        <taxon>Basidiomycota</taxon>
        <taxon>Agaricomycotina</taxon>
        <taxon>Agaricomycetes</taxon>
        <taxon>Russulales</taxon>
        <taxon>Russulaceae</taxon>
        <taxon>Lactarius</taxon>
    </lineage>
</organism>
<accession>A0AAD4L6D2</accession>